<dbReference type="InterPro" id="IPR036034">
    <property type="entry name" value="PDZ_sf"/>
</dbReference>
<dbReference type="PANTHER" id="PTHR22829:SF7">
    <property type="entry name" value="DEP DOMAIN-CONTAINING MTOR-INTERACTING PROTEIN"/>
    <property type="match status" value="1"/>
</dbReference>
<dbReference type="InterPro" id="IPR000591">
    <property type="entry name" value="DEP_dom"/>
</dbReference>
<dbReference type="GO" id="GO:0023051">
    <property type="term" value="P:regulation of signaling"/>
    <property type="evidence" value="ECO:0007669"/>
    <property type="project" value="TreeGrafter"/>
</dbReference>
<dbReference type="PROSITE" id="PS50186">
    <property type="entry name" value="DEP"/>
    <property type="match status" value="2"/>
</dbReference>
<evidence type="ECO:0000259" key="2">
    <source>
        <dbReference type="PROSITE" id="PS50186"/>
    </source>
</evidence>
<organism evidence="3 4">
    <name type="scientific">Pyxicephalus adspersus</name>
    <name type="common">African bullfrog</name>
    <dbReference type="NCBI Taxonomy" id="30357"/>
    <lineage>
        <taxon>Eukaryota</taxon>
        <taxon>Metazoa</taxon>
        <taxon>Chordata</taxon>
        <taxon>Craniata</taxon>
        <taxon>Vertebrata</taxon>
        <taxon>Euteleostomi</taxon>
        <taxon>Amphibia</taxon>
        <taxon>Batrachia</taxon>
        <taxon>Anura</taxon>
        <taxon>Neobatrachia</taxon>
        <taxon>Ranoidea</taxon>
        <taxon>Pyxicephalidae</taxon>
        <taxon>Pyxicephalinae</taxon>
        <taxon>Pyxicephalus</taxon>
    </lineage>
</organism>
<dbReference type="InterPro" id="IPR036388">
    <property type="entry name" value="WH-like_DNA-bd_sf"/>
</dbReference>
<dbReference type="InterPro" id="IPR041489">
    <property type="entry name" value="PDZ_6"/>
</dbReference>
<dbReference type="Pfam" id="PF00610">
    <property type="entry name" value="DEP"/>
    <property type="match status" value="2"/>
</dbReference>
<dbReference type="Pfam" id="PF17820">
    <property type="entry name" value="PDZ_6"/>
    <property type="match status" value="1"/>
</dbReference>
<protein>
    <recommendedName>
        <fullName evidence="5">DEP domain-containing mTOR-interacting protein</fullName>
    </recommendedName>
</protein>
<name>A0AAV3ACI6_PYXAD</name>
<dbReference type="SUPFAM" id="SSF46785">
    <property type="entry name" value="Winged helix' DNA-binding domain"/>
    <property type="match status" value="2"/>
</dbReference>
<proteinExistence type="predicted"/>
<keyword evidence="4" id="KW-1185">Reference proteome</keyword>
<sequence>MELLSGDFQRQARVYQIKTEVGLAGEQLRLRLHNAKLIRDRCRNTLTYPNTFVAKEVVNWLIEHKEAADRETAINIMQKFIETNVIHHVCDQYPTFKDAKLFYRFRSDDGTASPNKHSRMVNRSRKIYEKMTAQEDCILQVREYDSRRYRRTFLGNQMLDWMLANRQATTREGAEQICRSMLEFGVIQHVTGLHNFSDSDMVYHFVVNFRRRRKLMEVLVELPEQRQDSPDSPFCLRKLGCELPHGSFVCVLSRPVTMEELLAPGAPYVRRTLSISGDDVGWGFVVRGTGPCHVQAVDPGGPAAYAGLKIRQFIVAVNGVNCLSMTYHNIYKQIVAGPRNLLLEILDPIEL</sequence>
<dbReference type="Gene3D" id="2.30.42.10">
    <property type="match status" value="1"/>
</dbReference>
<feature type="domain" description="DEP" evidence="2">
    <location>
        <begin position="24"/>
        <end position="107"/>
    </location>
</feature>
<comment type="caution">
    <text evidence="3">The sequence shown here is derived from an EMBL/GenBank/DDBJ whole genome shotgun (WGS) entry which is preliminary data.</text>
</comment>
<gene>
    <name evidence="3" type="ORF">GDO54_013131</name>
</gene>
<accession>A0AAV3ACI6</accession>
<dbReference type="EMBL" id="DYDO01000006">
    <property type="protein sequence ID" value="DBA22056.1"/>
    <property type="molecule type" value="Genomic_DNA"/>
</dbReference>
<dbReference type="InterPro" id="IPR036390">
    <property type="entry name" value="WH_DNA-bd_sf"/>
</dbReference>
<evidence type="ECO:0000313" key="3">
    <source>
        <dbReference type="EMBL" id="DBA22056.1"/>
    </source>
</evidence>
<dbReference type="GO" id="GO:0005096">
    <property type="term" value="F:GTPase activator activity"/>
    <property type="evidence" value="ECO:0007669"/>
    <property type="project" value="TreeGrafter"/>
</dbReference>
<dbReference type="InterPro" id="IPR051832">
    <property type="entry name" value="mTOR-Rac_regulators"/>
</dbReference>
<evidence type="ECO:0000313" key="4">
    <source>
        <dbReference type="Proteomes" id="UP001181693"/>
    </source>
</evidence>
<dbReference type="GO" id="GO:0005085">
    <property type="term" value="F:guanyl-nucleotide exchange factor activity"/>
    <property type="evidence" value="ECO:0007669"/>
    <property type="project" value="TreeGrafter"/>
</dbReference>
<reference evidence="3" key="1">
    <citation type="thesis" date="2020" institute="ProQuest LLC" country="789 East Eisenhower Parkway, Ann Arbor, MI, USA">
        <title>Comparative Genomics and Chromosome Evolution.</title>
        <authorList>
            <person name="Mudd A.B."/>
        </authorList>
    </citation>
    <scope>NUCLEOTIDE SEQUENCE</scope>
    <source>
        <strain evidence="3">1538</strain>
        <tissue evidence="3">Blood</tissue>
    </source>
</reference>
<feature type="domain" description="DEP" evidence="2">
    <location>
        <begin position="133"/>
        <end position="207"/>
    </location>
</feature>
<dbReference type="AlphaFoldDB" id="A0AAV3ACI6"/>
<dbReference type="Gene3D" id="1.10.10.10">
    <property type="entry name" value="Winged helix-like DNA-binding domain superfamily/Winged helix DNA-binding domain"/>
    <property type="match status" value="2"/>
</dbReference>
<dbReference type="PROSITE" id="PS50106">
    <property type="entry name" value="PDZ"/>
    <property type="match status" value="1"/>
</dbReference>
<dbReference type="SMART" id="SM00228">
    <property type="entry name" value="PDZ"/>
    <property type="match status" value="1"/>
</dbReference>
<dbReference type="PANTHER" id="PTHR22829">
    <property type="entry name" value="DEP DOMAIN PROTEIN"/>
    <property type="match status" value="1"/>
</dbReference>
<evidence type="ECO:0000259" key="1">
    <source>
        <dbReference type="PROSITE" id="PS50106"/>
    </source>
</evidence>
<feature type="domain" description="PDZ" evidence="1">
    <location>
        <begin position="272"/>
        <end position="349"/>
    </location>
</feature>
<dbReference type="GO" id="GO:0035556">
    <property type="term" value="P:intracellular signal transduction"/>
    <property type="evidence" value="ECO:0007669"/>
    <property type="project" value="InterPro"/>
</dbReference>
<evidence type="ECO:0008006" key="5">
    <source>
        <dbReference type="Google" id="ProtNLM"/>
    </source>
</evidence>
<dbReference type="GO" id="GO:0005886">
    <property type="term" value="C:plasma membrane"/>
    <property type="evidence" value="ECO:0007669"/>
    <property type="project" value="TreeGrafter"/>
</dbReference>
<dbReference type="SUPFAM" id="SSF50156">
    <property type="entry name" value="PDZ domain-like"/>
    <property type="match status" value="1"/>
</dbReference>
<dbReference type="Proteomes" id="UP001181693">
    <property type="component" value="Unassembled WGS sequence"/>
</dbReference>
<dbReference type="GO" id="GO:0007186">
    <property type="term" value="P:G protein-coupled receptor signaling pathway"/>
    <property type="evidence" value="ECO:0007669"/>
    <property type="project" value="TreeGrafter"/>
</dbReference>
<dbReference type="SMART" id="SM00049">
    <property type="entry name" value="DEP"/>
    <property type="match status" value="2"/>
</dbReference>
<dbReference type="InterPro" id="IPR001478">
    <property type="entry name" value="PDZ"/>
</dbReference>